<name>A0ABP7H007_9FLAO</name>
<gene>
    <name evidence="3" type="ORF">GCM10022423_40000</name>
</gene>
<feature type="domain" description="DUF7821" evidence="2">
    <location>
        <begin position="21"/>
        <end position="188"/>
    </location>
</feature>
<dbReference type="EMBL" id="BAABDU010000007">
    <property type="protein sequence ID" value="GAA3779902.1"/>
    <property type="molecule type" value="Genomic_DNA"/>
</dbReference>
<evidence type="ECO:0000313" key="4">
    <source>
        <dbReference type="Proteomes" id="UP001500748"/>
    </source>
</evidence>
<dbReference type="InterPro" id="IPR046582">
    <property type="entry name" value="DUF6630"/>
</dbReference>
<dbReference type="Proteomes" id="UP001500748">
    <property type="component" value="Unassembled WGS sequence"/>
</dbReference>
<dbReference type="InterPro" id="IPR056723">
    <property type="entry name" value="DUF7821"/>
</dbReference>
<reference evidence="4" key="1">
    <citation type="journal article" date="2019" name="Int. J. Syst. Evol. Microbiol.">
        <title>The Global Catalogue of Microorganisms (GCM) 10K type strain sequencing project: providing services to taxonomists for standard genome sequencing and annotation.</title>
        <authorList>
            <consortium name="The Broad Institute Genomics Platform"/>
            <consortium name="The Broad Institute Genome Sequencing Center for Infectious Disease"/>
            <person name="Wu L."/>
            <person name="Ma J."/>
        </authorList>
    </citation>
    <scope>NUCLEOTIDE SEQUENCE [LARGE SCALE GENOMIC DNA]</scope>
    <source>
        <strain evidence="4">JCM 17337</strain>
    </source>
</reference>
<evidence type="ECO:0000313" key="3">
    <source>
        <dbReference type="EMBL" id="GAA3779902.1"/>
    </source>
</evidence>
<evidence type="ECO:0000259" key="1">
    <source>
        <dbReference type="Pfam" id="PF20335"/>
    </source>
</evidence>
<organism evidence="3 4">
    <name type="scientific">Flavobacterium ginsengiterrae</name>
    <dbReference type="NCBI Taxonomy" id="871695"/>
    <lineage>
        <taxon>Bacteria</taxon>
        <taxon>Pseudomonadati</taxon>
        <taxon>Bacteroidota</taxon>
        <taxon>Flavobacteriia</taxon>
        <taxon>Flavobacteriales</taxon>
        <taxon>Flavobacteriaceae</taxon>
        <taxon>Flavobacterium</taxon>
    </lineage>
</organism>
<dbReference type="Pfam" id="PF25134">
    <property type="entry name" value="DUF7821"/>
    <property type="match status" value="1"/>
</dbReference>
<proteinExistence type="predicted"/>
<keyword evidence="4" id="KW-1185">Reference proteome</keyword>
<feature type="domain" description="DUF6630" evidence="1">
    <location>
        <begin position="252"/>
        <end position="348"/>
    </location>
</feature>
<sequence length="350" mass="41794">MLPEKNIDKNMGYYSIISLSILQLVYDKLADEKSAIEITEENAPDGISLNLYKFSDSFLDSQNDSSQKADNIRNEIYKKLNIDEKTDRLEYPFIHIQYYQKPDGYLKEYYSKMNSNKSSVYNFFIFFCKAKNNIEINDFRILQDFRYDFVYMQDLLDSTYLDLNEPENSKLEILSFVLEKICSFLQITIPENIQRPTDLFQQKSEDELLQNFEELLKLTTRGNIEINELKRQSKILFDYKTEQSLYVYDDNFDFLLENENYWHSDWKFDPEDAEYFISEMIGEDLNFEYPEETYSQDLFPYIQTALEKRGLELMSYVTKGDDYLFFLANKEDVGRILELSKLTKIEIDKL</sequence>
<comment type="caution">
    <text evidence="3">The sequence shown here is derived from an EMBL/GenBank/DDBJ whole genome shotgun (WGS) entry which is preliminary data.</text>
</comment>
<evidence type="ECO:0000259" key="2">
    <source>
        <dbReference type="Pfam" id="PF25134"/>
    </source>
</evidence>
<dbReference type="Pfam" id="PF20335">
    <property type="entry name" value="DUF6630"/>
    <property type="match status" value="1"/>
</dbReference>
<protein>
    <submittedName>
        <fullName evidence="3">Uncharacterized protein</fullName>
    </submittedName>
</protein>
<accession>A0ABP7H007</accession>